<evidence type="ECO:0000313" key="3">
    <source>
        <dbReference type="Proteomes" id="UP001146793"/>
    </source>
</evidence>
<evidence type="ECO:0000256" key="1">
    <source>
        <dbReference type="SAM" id="MobiDB-lite"/>
    </source>
</evidence>
<dbReference type="Proteomes" id="UP001146793">
    <property type="component" value="Unassembled WGS sequence"/>
</dbReference>
<dbReference type="SUPFAM" id="SSF50978">
    <property type="entry name" value="WD40 repeat-like"/>
    <property type="match status" value="1"/>
</dbReference>
<feature type="region of interest" description="Disordered" evidence="1">
    <location>
        <begin position="14"/>
        <end position="37"/>
    </location>
</feature>
<feature type="compositionally biased region" description="Polar residues" evidence="1">
    <location>
        <begin position="168"/>
        <end position="180"/>
    </location>
</feature>
<reference evidence="2" key="1">
    <citation type="submission" date="2022-08" db="EMBL/GenBank/DDBJ databases">
        <title>Novel sulphate-reducing endosymbionts in the free-living metamonad Anaeramoeba.</title>
        <authorList>
            <person name="Jerlstrom-Hultqvist J."/>
            <person name="Cepicka I."/>
            <person name="Gallot-Lavallee L."/>
            <person name="Salas-Leiva D."/>
            <person name="Curtis B.A."/>
            <person name="Zahonova K."/>
            <person name="Pipaliya S."/>
            <person name="Dacks J."/>
            <person name="Roger A.J."/>
        </authorList>
    </citation>
    <scope>NUCLEOTIDE SEQUENCE</scope>
    <source>
        <strain evidence="2">Busselton2</strain>
    </source>
</reference>
<evidence type="ECO:0000313" key="2">
    <source>
        <dbReference type="EMBL" id="KAJ3444736.1"/>
    </source>
</evidence>
<dbReference type="InterPro" id="IPR015943">
    <property type="entry name" value="WD40/YVTN_repeat-like_dom_sf"/>
</dbReference>
<feature type="compositionally biased region" description="Low complexity" evidence="1">
    <location>
        <begin position="14"/>
        <end position="24"/>
    </location>
</feature>
<gene>
    <name evidence="2" type="ORF">M0812_10597</name>
</gene>
<proteinExistence type="predicted"/>
<feature type="compositionally biased region" description="Polar residues" evidence="1">
    <location>
        <begin position="73"/>
        <end position="92"/>
    </location>
</feature>
<organism evidence="2 3">
    <name type="scientific">Anaeramoeba flamelloides</name>
    <dbReference type="NCBI Taxonomy" id="1746091"/>
    <lineage>
        <taxon>Eukaryota</taxon>
        <taxon>Metamonada</taxon>
        <taxon>Anaeramoebidae</taxon>
        <taxon>Anaeramoeba</taxon>
    </lineage>
</organism>
<dbReference type="Gene3D" id="2.130.10.10">
    <property type="entry name" value="YVTN repeat-like/Quinoprotein amine dehydrogenase"/>
    <property type="match status" value="1"/>
</dbReference>
<feature type="region of interest" description="Disordered" evidence="1">
    <location>
        <begin position="164"/>
        <end position="185"/>
    </location>
</feature>
<feature type="region of interest" description="Disordered" evidence="1">
    <location>
        <begin position="63"/>
        <end position="110"/>
    </location>
</feature>
<sequence length="515" mass="59146">MSYDNNYMNNFFDSSTSTSSSSESLPNSPLQTNSLFGDQRNNVQNQRNLSIIFSNSNNRGRFRNERSVRLGRNNLTQENSEENFSTPYTSDNEASEPRNPPRVNSNMSDPDYEITMPMLEQQASEEDSFLNLQTHFQELEQMRFRMLDHRSSSDEDQSIFSIERHSGLDQQISGQSSQSPKYEERPIRETKELFDGKGVKIYSRPSTLYHTQLRDLLRNSAVNPDLLYIPHNFGLCVYSQQSKDVRMYINCQYRITSLDCRDEMYAFGGYNSELVVCFSDNDRSETLPIGSLIINCVEILPNKRNIVLSNNDQNLYFLTIRENGTLPIEQKINLKMPINCSSLRPDSNGSVFALVGDKKMAKIIDIRANNKVTHILYGANDLSMHCDWDPNGLHLALASQEGAALVYDIRKPNQILAKIMSSQSHYQCNPVRNVKFSKEGRYLLVQEQKNVVKVVDAINYSEFQKVDIHQNGDLNIVGSCFSNDSNYFYIASLNYISKYQINLQNRFFLHSGEFK</sequence>
<dbReference type="PANTHER" id="PTHR43991">
    <property type="entry name" value="WD REPEAT PROTEIN (AFU_ORTHOLOGUE AFUA_8G05640)-RELATED"/>
    <property type="match status" value="1"/>
</dbReference>
<comment type="caution">
    <text evidence="2">The sequence shown here is derived from an EMBL/GenBank/DDBJ whole genome shotgun (WGS) entry which is preliminary data.</text>
</comment>
<dbReference type="InterPro" id="IPR036322">
    <property type="entry name" value="WD40_repeat_dom_sf"/>
</dbReference>
<dbReference type="AlphaFoldDB" id="A0AAV7ZRW6"/>
<dbReference type="PANTHER" id="PTHR43991:SF12">
    <property type="entry name" value="WD REPEAT PROTEIN (AFU_ORTHOLOGUE AFUA_8G05640)"/>
    <property type="match status" value="1"/>
</dbReference>
<name>A0AAV7ZRW6_9EUKA</name>
<dbReference type="EMBL" id="JANTQA010000023">
    <property type="protein sequence ID" value="KAJ3444736.1"/>
    <property type="molecule type" value="Genomic_DNA"/>
</dbReference>
<accession>A0AAV7ZRW6</accession>
<feature type="compositionally biased region" description="Polar residues" evidence="1">
    <location>
        <begin position="25"/>
        <end position="37"/>
    </location>
</feature>
<protein>
    <submittedName>
        <fullName evidence="2">Wd repeat protein</fullName>
    </submittedName>
</protein>